<accession>A0A3G5A801</accession>
<evidence type="ECO:0000313" key="1">
    <source>
        <dbReference type="EMBL" id="AYV83396.1"/>
    </source>
</evidence>
<name>A0A3G5A801_9VIRU</name>
<protein>
    <submittedName>
        <fullName evidence="1">Uncharacterized protein</fullName>
    </submittedName>
</protein>
<reference evidence="1" key="1">
    <citation type="submission" date="2018-10" db="EMBL/GenBank/DDBJ databases">
        <title>Hidden diversity of soil giant viruses.</title>
        <authorList>
            <person name="Schulz F."/>
            <person name="Alteio L."/>
            <person name="Goudeau D."/>
            <person name="Ryan E.M."/>
            <person name="Malmstrom R.R."/>
            <person name="Blanchard J."/>
            <person name="Woyke T."/>
        </authorList>
    </citation>
    <scope>NUCLEOTIDE SEQUENCE</scope>
    <source>
        <strain evidence="1">HYV1</strain>
    </source>
</reference>
<sequence>MNYIRAGDIYFWSMMMSIERSISCYRKGVIRKDITSTKTNMQNLK</sequence>
<dbReference type="EMBL" id="MK072388">
    <property type="protein sequence ID" value="AYV83396.1"/>
    <property type="molecule type" value="Genomic_DNA"/>
</dbReference>
<organism evidence="1">
    <name type="scientific">Hyperionvirus sp</name>
    <dbReference type="NCBI Taxonomy" id="2487770"/>
    <lineage>
        <taxon>Viruses</taxon>
        <taxon>Varidnaviria</taxon>
        <taxon>Bamfordvirae</taxon>
        <taxon>Nucleocytoviricota</taxon>
        <taxon>Megaviricetes</taxon>
        <taxon>Imitervirales</taxon>
        <taxon>Mimiviridae</taxon>
        <taxon>Klosneuvirinae</taxon>
    </lineage>
</organism>
<proteinExistence type="predicted"/>
<gene>
    <name evidence="1" type="ORF">Hyperionvirus6_77</name>
</gene>